<accession>A0A645E264</accession>
<sequence length="131" mass="14559">MKILSYSHEGEGMSPVYKNENWMVGIKNFKPVNAIKSLNSLERHNKTDELFALLEGSCTLVSAVETKNGLAFETTVMERGLVYCIPATLWHNTITTPGTKMVLIEAPDTSMENSEVISLSAEQCAEIRSLY</sequence>
<comment type="caution">
    <text evidence="1">The sequence shown here is derived from an EMBL/GenBank/DDBJ whole genome shotgun (WGS) entry which is preliminary data.</text>
</comment>
<reference evidence="1" key="1">
    <citation type="submission" date="2019-08" db="EMBL/GenBank/DDBJ databases">
        <authorList>
            <person name="Kucharzyk K."/>
            <person name="Murdoch R.W."/>
            <person name="Higgins S."/>
            <person name="Loffler F."/>
        </authorList>
    </citation>
    <scope>NUCLEOTIDE SEQUENCE</scope>
</reference>
<protein>
    <recommendedName>
        <fullName evidence="2">Cupin 2 conserved barrel domain-containing protein</fullName>
    </recommendedName>
</protein>
<organism evidence="1">
    <name type="scientific">bioreactor metagenome</name>
    <dbReference type="NCBI Taxonomy" id="1076179"/>
    <lineage>
        <taxon>unclassified sequences</taxon>
        <taxon>metagenomes</taxon>
        <taxon>ecological metagenomes</taxon>
    </lineage>
</organism>
<evidence type="ECO:0008006" key="2">
    <source>
        <dbReference type="Google" id="ProtNLM"/>
    </source>
</evidence>
<proteinExistence type="predicted"/>
<dbReference type="Gene3D" id="2.60.120.10">
    <property type="entry name" value="Jelly Rolls"/>
    <property type="match status" value="1"/>
</dbReference>
<dbReference type="SUPFAM" id="SSF51182">
    <property type="entry name" value="RmlC-like cupins"/>
    <property type="match status" value="1"/>
</dbReference>
<dbReference type="InterPro" id="IPR014710">
    <property type="entry name" value="RmlC-like_jellyroll"/>
</dbReference>
<evidence type="ECO:0000313" key="1">
    <source>
        <dbReference type="EMBL" id="MPM95639.1"/>
    </source>
</evidence>
<dbReference type="InterPro" id="IPR011051">
    <property type="entry name" value="RmlC_Cupin_sf"/>
</dbReference>
<dbReference type="EMBL" id="VSSQ01042113">
    <property type="protein sequence ID" value="MPM95639.1"/>
    <property type="molecule type" value="Genomic_DNA"/>
</dbReference>
<dbReference type="AlphaFoldDB" id="A0A645E264"/>
<gene>
    <name evidence="1" type="ORF">SDC9_142794</name>
</gene>
<name>A0A645E264_9ZZZZ</name>